<proteinExistence type="predicted"/>
<dbReference type="OrthoDB" id="4826415at2"/>
<dbReference type="Proteomes" id="UP000237104">
    <property type="component" value="Unassembled WGS sequence"/>
</dbReference>
<accession>A0A2S3ZMU6</accession>
<protein>
    <recommendedName>
        <fullName evidence="9">Polysaccharide biosynthesis protein C-terminal domain-containing protein</fullName>
    </recommendedName>
</protein>
<evidence type="ECO:0000313" key="8">
    <source>
        <dbReference type="Proteomes" id="UP000237104"/>
    </source>
</evidence>
<evidence type="ECO:0000256" key="4">
    <source>
        <dbReference type="ARBA" id="ARBA00022989"/>
    </source>
</evidence>
<gene>
    <name evidence="7" type="ORF">C3B59_05125</name>
</gene>
<feature type="transmembrane region" description="Helical" evidence="6">
    <location>
        <begin position="287"/>
        <end position="306"/>
    </location>
</feature>
<dbReference type="GO" id="GO:0005886">
    <property type="term" value="C:plasma membrane"/>
    <property type="evidence" value="ECO:0007669"/>
    <property type="project" value="UniProtKB-SubCell"/>
</dbReference>
<dbReference type="AlphaFoldDB" id="A0A2S3ZMU6"/>
<keyword evidence="2" id="KW-1003">Cell membrane</keyword>
<feature type="transmembrane region" description="Helical" evidence="6">
    <location>
        <begin position="144"/>
        <end position="164"/>
    </location>
</feature>
<dbReference type="EMBL" id="PPXF01000019">
    <property type="protein sequence ID" value="POH69728.1"/>
    <property type="molecule type" value="Genomic_DNA"/>
</dbReference>
<feature type="transmembrane region" description="Helical" evidence="6">
    <location>
        <begin position="226"/>
        <end position="249"/>
    </location>
</feature>
<comment type="subcellular location">
    <subcellularLocation>
        <location evidence="1">Cell membrane</location>
        <topology evidence="1">Multi-pass membrane protein</topology>
    </subcellularLocation>
</comment>
<feature type="transmembrane region" description="Helical" evidence="6">
    <location>
        <begin position="88"/>
        <end position="109"/>
    </location>
</feature>
<evidence type="ECO:0000256" key="3">
    <source>
        <dbReference type="ARBA" id="ARBA00022692"/>
    </source>
</evidence>
<feature type="transmembrane region" description="Helical" evidence="6">
    <location>
        <begin position="379"/>
        <end position="402"/>
    </location>
</feature>
<evidence type="ECO:0000256" key="5">
    <source>
        <dbReference type="ARBA" id="ARBA00023136"/>
    </source>
</evidence>
<name>A0A2S3ZMU6_9MICO</name>
<sequence>MNVGAGARGLRKLSGFVLIPMLSLVSPLFAFPAITSQYGASGWAAIAIGQSFGSTAAIVVELGWGLSGPQRLARMRDSNRRQLFATALRSKLVTVLPLALAAAVVAYLVSPAFQLESALTAIGATAFGLTASWYFIGAGAPFKLFVLDAIPRLVGVLFAASAMILGAGLMVYPIAGLLLPSFLATVLATSHLKVGRKDWQLARRIGTVLVLKTQWYAVVARATSSIYISLPAGLVAIVAPDAVVIFTAADRLQRMYLSVLAAVPNALQGWVGRPVTQSDRMARASRAILWNAIFGVLVGAAFAAAVPYASELIFSGVATVAPEIGVLSGCLIAVVCTSRATGNLGLVAARRIGFITTSAIVGSLVGLPMILLLSFHFGVVGALVGAISAELAVLAVQVLGLVRAKSETKRVRQRASGENHDLTRERMS</sequence>
<evidence type="ECO:0000256" key="6">
    <source>
        <dbReference type="SAM" id="Phobius"/>
    </source>
</evidence>
<keyword evidence="4 6" id="KW-1133">Transmembrane helix</keyword>
<feature type="transmembrane region" description="Helical" evidence="6">
    <location>
        <begin position="352"/>
        <end position="373"/>
    </location>
</feature>
<feature type="transmembrane region" description="Helical" evidence="6">
    <location>
        <begin position="312"/>
        <end position="340"/>
    </location>
</feature>
<dbReference type="RefSeq" id="WP_103430327.1">
    <property type="nucleotide sequence ID" value="NZ_PPXF01000019.1"/>
</dbReference>
<dbReference type="PANTHER" id="PTHR30250">
    <property type="entry name" value="PST FAMILY PREDICTED COLANIC ACID TRANSPORTER"/>
    <property type="match status" value="1"/>
</dbReference>
<evidence type="ECO:0000256" key="1">
    <source>
        <dbReference type="ARBA" id="ARBA00004651"/>
    </source>
</evidence>
<dbReference type="PANTHER" id="PTHR30250:SF11">
    <property type="entry name" value="O-ANTIGEN TRANSPORTER-RELATED"/>
    <property type="match status" value="1"/>
</dbReference>
<evidence type="ECO:0000313" key="7">
    <source>
        <dbReference type="EMBL" id="POH69728.1"/>
    </source>
</evidence>
<comment type="caution">
    <text evidence="7">The sequence shown here is derived from an EMBL/GenBank/DDBJ whole genome shotgun (WGS) entry which is preliminary data.</text>
</comment>
<organism evidence="7 8">
    <name type="scientific">Cryobacterium zongtaii</name>
    <dbReference type="NCBI Taxonomy" id="1259217"/>
    <lineage>
        <taxon>Bacteria</taxon>
        <taxon>Bacillati</taxon>
        <taxon>Actinomycetota</taxon>
        <taxon>Actinomycetes</taxon>
        <taxon>Micrococcales</taxon>
        <taxon>Microbacteriaceae</taxon>
        <taxon>Cryobacterium</taxon>
    </lineage>
</organism>
<evidence type="ECO:0000256" key="2">
    <source>
        <dbReference type="ARBA" id="ARBA00022475"/>
    </source>
</evidence>
<reference evidence="7 8" key="1">
    <citation type="submission" date="2018-01" db="EMBL/GenBank/DDBJ databases">
        <title>Cryobacterium sp. nov., from glaciers in China.</title>
        <authorList>
            <person name="Liu Q."/>
            <person name="Xin Y.-H."/>
        </authorList>
    </citation>
    <scope>NUCLEOTIDE SEQUENCE [LARGE SCALE GENOMIC DNA]</scope>
    <source>
        <strain evidence="7 8">TMB1-8</strain>
    </source>
</reference>
<feature type="transmembrane region" description="Helical" evidence="6">
    <location>
        <begin position="40"/>
        <end position="67"/>
    </location>
</feature>
<dbReference type="InterPro" id="IPR050833">
    <property type="entry name" value="Poly_Biosynth_Transport"/>
</dbReference>
<feature type="transmembrane region" description="Helical" evidence="6">
    <location>
        <begin position="115"/>
        <end position="137"/>
    </location>
</feature>
<evidence type="ECO:0008006" key="9">
    <source>
        <dbReference type="Google" id="ProtNLM"/>
    </source>
</evidence>
<keyword evidence="5 6" id="KW-0472">Membrane</keyword>
<feature type="transmembrane region" description="Helical" evidence="6">
    <location>
        <begin position="12"/>
        <end position="34"/>
    </location>
</feature>
<keyword evidence="3 6" id="KW-0812">Transmembrane</keyword>